<dbReference type="PANTHER" id="PTHR43081">
    <property type="entry name" value="ADENYLATE CYCLASE, TERMINAL-DIFFERENTIATION SPECIFIC-RELATED"/>
    <property type="match status" value="1"/>
</dbReference>
<evidence type="ECO:0000313" key="4">
    <source>
        <dbReference type="Proteomes" id="UP001061361"/>
    </source>
</evidence>
<dbReference type="Proteomes" id="UP001061361">
    <property type="component" value="Chromosome"/>
</dbReference>
<gene>
    <name evidence="3" type="ORF">JCM14722_03190</name>
</gene>
<dbReference type="SMART" id="SM00044">
    <property type="entry name" value="CYCc"/>
    <property type="match status" value="1"/>
</dbReference>
<accession>A0ABM8AN27</accession>
<keyword evidence="1" id="KW-0472">Membrane</keyword>
<proteinExistence type="predicted"/>
<dbReference type="RefSeq" id="WP_264982840.1">
    <property type="nucleotide sequence ID" value="NZ_AP026708.1"/>
</dbReference>
<sequence>MFAPLKKAFKKDQLILLGSGLVINFLMIILFISQPQFLNLLELKIYDLYLRSYHQPAATEVPVIIDLDEKSLSELGQWPWPRYRVALLFKYLQAYGAAAVVSDIIFVEPDRTSPVAIKADIKRELKIDVEFSGMPDSLMDYDKLLAYNLQTGPFVLGINFVARSGLGDMEPSTRHACDFPPAKVAVLSPPGSMTPHQALFSSGEMICPTPSLAEAQPRVGFITISPDPDSVYRRVPLLYSWKDKIYPSLALAALIQATGEENMVLKLSPLGVEAVKFNGIVIPTDKRAQMLINYRGKSRTFQYISASDILNKKLPPKALEGRIAFIGTSAAGLKDIRPIPLDPSYPGVEAHATVVDNILSQQFLSIPDWAKGLEFAGMVAAGIVTTLLLMWARASWLVIPLIGLACAMWYGSILIYKEQHFFLSPMYSYITLALTFFSLTVIKFWREEHAKKFIHGAFAHYLAPSVISQIMDNPGSLSLDGQEKDITIQFSDVRSFTSLSEKLTPSQVTDLLHDYLTPMTRIITENEGTLDKFIGDAVMAFWNAPLDVECHQEKALATALAQQEKLKELNELFIEKYGFTIDVGIGIHSGPVRVGNMGSADLFDYTLIGDNVNLASRLEGLTKYYGQKLVVSQAIKDACCNHYHFRILDSVRVKGKLEPVTIYTAYPPAEAEARKEELELYAEAHDHYIHQRFAEAVELFERIRDTGVEETLCAMYIDRCNHLMENPPGEDWDGVFTHKTK</sequence>
<dbReference type="CDD" id="cd07302">
    <property type="entry name" value="CHD"/>
    <property type="match status" value="1"/>
</dbReference>
<dbReference type="SUPFAM" id="SSF55073">
    <property type="entry name" value="Nucleotide cyclase"/>
    <property type="match status" value="1"/>
</dbReference>
<dbReference type="EMBL" id="AP026708">
    <property type="protein sequence ID" value="BDQ32777.1"/>
    <property type="molecule type" value="Genomic_DNA"/>
</dbReference>
<feature type="transmembrane region" description="Helical" evidence="1">
    <location>
        <begin position="369"/>
        <end position="389"/>
    </location>
</feature>
<feature type="domain" description="Guanylate cyclase" evidence="2">
    <location>
        <begin position="487"/>
        <end position="619"/>
    </location>
</feature>
<dbReference type="InterPro" id="IPR029787">
    <property type="entry name" value="Nucleotide_cyclase"/>
</dbReference>
<organism evidence="3 4">
    <name type="scientific">Pseudodesulfovibrio portus</name>
    <dbReference type="NCBI Taxonomy" id="231439"/>
    <lineage>
        <taxon>Bacteria</taxon>
        <taxon>Pseudomonadati</taxon>
        <taxon>Thermodesulfobacteriota</taxon>
        <taxon>Desulfovibrionia</taxon>
        <taxon>Desulfovibrionales</taxon>
        <taxon>Desulfovibrionaceae</taxon>
    </lineage>
</organism>
<dbReference type="InterPro" id="IPR050697">
    <property type="entry name" value="Adenylyl/Guanylyl_Cyclase_3/4"/>
</dbReference>
<dbReference type="InterPro" id="IPR007890">
    <property type="entry name" value="CHASE2"/>
</dbReference>
<feature type="transmembrane region" description="Helical" evidence="1">
    <location>
        <begin position="427"/>
        <end position="445"/>
    </location>
</feature>
<reference evidence="3" key="1">
    <citation type="submission" date="2022-08" db="EMBL/GenBank/DDBJ databases">
        <title>Genome Sequence of the sulphate-reducing bacterium, Pseudodesulfovibrio portus JCM14722.</title>
        <authorList>
            <person name="Kondo R."/>
            <person name="Kataoka T."/>
        </authorList>
    </citation>
    <scope>NUCLEOTIDE SEQUENCE</scope>
    <source>
        <strain evidence="3">JCM 14722</strain>
    </source>
</reference>
<name>A0ABM8AN27_9BACT</name>
<evidence type="ECO:0000313" key="3">
    <source>
        <dbReference type="EMBL" id="BDQ32777.1"/>
    </source>
</evidence>
<protein>
    <submittedName>
        <fullName evidence="3">Guanylate cyclase</fullName>
    </submittedName>
</protein>
<keyword evidence="1" id="KW-1133">Transmembrane helix</keyword>
<evidence type="ECO:0000259" key="2">
    <source>
        <dbReference type="PROSITE" id="PS50125"/>
    </source>
</evidence>
<dbReference type="PROSITE" id="PS50125">
    <property type="entry name" value="GUANYLATE_CYCLASE_2"/>
    <property type="match status" value="1"/>
</dbReference>
<dbReference type="PANTHER" id="PTHR43081:SF1">
    <property type="entry name" value="ADENYLATE CYCLASE, TERMINAL-DIFFERENTIATION SPECIFIC"/>
    <property type="match status" value="1"/>
</dbReference>
<dbReference type="Pfam" id="PF00211">
    <property type="entry name" value="Guanylate_cyc"/>
    <property type="match status" value="1"/>
</dbReference>
<keyword evidence="1" id="KW-0812">Transmembrane</keyword>
<dbReference type="Pfam" id="PF05226">
    <property type="entry name" value="CHASE2"/>
    <property type="match status" value="1"/>
</dbReference>
<feature type="transmembrane region" description="Helical" evidence="1">
    <location>
        <begin position="396"/>
        <end position="415"/>
    </location>
</feature>
<keyword evidence="4" id="KW-1185">Reference proteome</keyword>
<dbReference type="SMART" id="SM01080">
    <property type="entry name" value="CHASE2"/>
    <property type="match status" value="1"/>
</dbReference>
<dbReference type="Gene3D" id="3.30.70.1230">
    <property type="entry name" value="Nucleotide cyclase"/>
    <property type="match status" value="1"/>
</dbReference>
<evidence type="ECO:0000256" key="1">
    <source>
        <dbReference type="SAM" id="Phobius"/>
    </source>
</evidence>
<feature type="transmembrane region" description="Helical" evidence="1">
    <location>
        <begin position="14"/>
        <end position="32"/>
    </location>
</feature>
<dbReference type="InterPro" id="IPR001054">
    <property type="entry name" value="A/G_cyclase"/>
</dbReference>